<feature type="domain" description="DCUN1" evidence="2">
    <location>
        <begin position="1"/>
        <end position="98"/>
    </location>
</feature>
<dbReference type="PROSITE" id="PS51229">
    <property type="entry name" value="DCUN1"/>
    <property type="match status" value="1"/>
</dbReference>
<proteinExistence type="predicted"/>
<gene>
    <name evidence="3" type="ORF">K450DRAFT_249479</name>
</gene>
<dbReference type="EMBL" id="MU620934">
    <property type="protein sequence ID" value="KAI8578009.1"/>
    <property type="molecule type" value="Genomic_DNA"/>
</dbReference>
<protein>
    <recommendedName>
        <fullName evidence="1">Defective in cullin neddylation protein</fullName>
    </recommendedName>
</protein>
<comment type="function">
    <text evidence="1">Neddylation of cullins play an essential role in the regulation of SCF-type complexes activity.</text>
</comment>
<dbReference type="InterPro" id="IPR014764">
    <property type="entry name" value="DCN-prot"/>
</dbReference>
<keyword evidence="4" id="KW-1185">Reference proteome</keyword>
<reference evidence="3" key="1">
    <citation type="submission" date="2021-06" db="EMBL/GenBank/DDBJ databases">
        <authorList>
            <consortium name="DOE Joint Genome Institute"/>
            <person name="Mondo S.J."/>
            <person name="Amses K.R."/>
            <person name="Simmons D.R."/>
            <person name="Longcore J.E."/>
            <person name="Seto K."/>
            <person name="Alves G.H."/>
            <person name="Bonds A.E."/>
            <person name="Quandt C.A."/>
            <person name="Davis W.J."/>
            <person name="Chang Y."/>
            <person name="Letcher P.M."/>
            <person name="Powell M.J."/>
            <person name="Kuo A."/>
            <person name="Labutti K."/>
            <person name="Pangilinan J."/>
            <person name="Andreopoulos W."/>
            <person name="Tritt A."/>
            <person name="Riley R."/>
            <person name="Hundley H."/>
            <person name="Johnson J."/>
            <person name="Lipzen A."/>
            <person name="Barry K."/>
            <person name="Berbee M.L."/>
            <person name="Buchler N.E."/>
            <person name="Grigoriev I.V."/>
            <person name="Spatafora J.W."/>
            <person name="Stajich J.E."/>
            <person name="James T.Y."/>
        </authorList>
    </citation>
    <scope>NUCLEOTIDE SEQUENCE</scope>
    <source>
        <strain evidence="3">AG</strain>
    </source>
</reference>
<evidence type="ECO:0000259" key="2">
    <source>
        <dbReference type="PROSITE" id="PS51229"/>
    </source>
</evidence>
<dbReference type="Pfam" id="PF03556">
    <property type="entry name" value="Cullin_binding"/>
    <property type="match status" value="1"/>
</dbReference>
<organism evidence="3 4">
    <name type="scientific">Umbelopsis ramanniana AG</name>
    <dbReference type="NCBI Taxonomy" id="1314678"/>
    <lineage>
        <taxon>Eukaryota</taxon>
        <taxon>Fungi</taxon>
        <taxon>Fungi incertae sedis</taxon>
        <taxon>Mucoromycota</taxon>
        <taxon>Mucoromycotina</taxon>
        <taxon>Umbelopsidomycetes</taxon>
        <taxon>Umbelopsidales</taxon>
        <taxon>Umbelopsidaceae</taxon>
        <taxon>Umbelopsis</taxon>
    </lineage>
</organism>
<dbReference type="RefSeq" id="XP_051443013.1">
    <property type="nucleotide sequence ID" value="XM_051590410.1"/>
</dbReference>
<dbReference type="InterPro" id="IPR005176">
    <property type="entry name" value="PONY_dom"/>
</dbReference>
<accession>A0AAD5HCK9</accession>
<sequence>MLPMTDFLFHISIHVLTNRHSKCTQTAIIMWGLLLGNQSSHVESFATFLTEKQPVKVINRDQWQSFLEFATTVSDDFHDYDEMSAWPVLFDDFVEWKRERLDPMQS</sequence>
<evidence type="ECO:0000313" key="4">
    <source>
        <dbReference type="Proteomes" id="UP001206595"/>
    </source>
</evidence>
<evidence type="ECO:0000256" key="1">
    <source>
        <dbReference type="RuleBase" id="RU410713"/>
    </source>
</evidence>
<name>A0AAD5HCK9_UMBRA</name>
<dbReference type="GO" id="GO:0032182">
    <property type="term" value="F:ubiquitin-like protein binding"/>
    <property type="evidence" value="ECO:0007669"/>
    <property type="project" value="TreeGrafter"/>
</dbReference>
<dbReference type="GO" id="GO:0097602">
    <property type="term" value="F:cullin family protein binding"/>
    <property type="evidence" value="ECO:0007669"/>
    <property type="project" value="TreeGrafter"/>
</dbReference>
<dbReference type="Proteomes" id="UP001206595">
    <property type="component" value="Unassembled WGS sequence"/>
</dbReference>
<dbReference type="GO" id="GO:0000151">
    <property type="term" value="C:ubiquitin ligase complex"/>
    <property type="evidence" value="ECO:0007669"/>
    <property type="project" value="TreeGrafter"/>
</dbReference>
<dbReference type="GO" id="GO:0045116">
    <property type="term" value="P:protein neddylation"/>
    <property type="evidence" value="ECO:0007669"/>
    <property type="project" value="TreeGrafter"/>
</dbReference>
<dbReference type="GO" id="GO:0005886">
    <property type="term" value="C:plasma membrane"/>
    <property type="evidence" value="ECO:0007669"/>
    <property type="project" value="UniProtKB-ARBA"/>
</dbReference>
<dbReference type="GO" id="GO:0031624">
    <property type="term" value="F:ubiquitin conjugating enzyme binding"/>
    <property type="evidence" value="ECO:0007669"/>
    <property type="project" value="TreeGrafter"/>
</dbReference>
<dbReference type="AlphaFoldDB" id="A0AAD5HCK9"/>
<dbReference type="Gene3D" id="1.10.238.200">
    <property type="entry name" value="Cullin, PONY binding domain"/>
    <property type="match status" value="1"/>
</dbReference>
<reference evidence="3" key="2">
    <citation type="journal article" date="2022" name="Proc. Natl. Acad. Sci. U.S.A.">
        <title>Diploid-dominant life cycles characterize the early evolution of Fungi.</title>
        <authorList>
            <person name="Amses K.R."/>
            <person name="Simmons D.R."/>
            <person name="Longcore J.E."/>
            <person name="Mondo S.J."/>
            <person name="Seto K."/>
            <person name="Jeronimo G.H."/>
            <person name="Bonds A.E."/>
            <person name="Quandt C.A."/>
            <person name="Davis W.J."/>
            <person name="Chang Y."/>
            <person name="Federici B.A."/>
            <person name="Kuo A."/>
            <person name="LaButti K."/>
            <person name="Pangilinan J."/>
            <person name="Andreopoulos W."/>
            <person name="Tritt A."/>
            <person name="Riley R."/>
            <person name="Hundley H."/>
            <person name="Johnson J."/>
            <person name="Lipzen A."/>
            <person name="Barry K."/>
            <person name="Lang B.F."/>
            <person name="Cuomo C.A."/>
            <person name="Buchler N.E."/>
            <person name="Grigoriev I.V."/>
            <person name="Spatafora J.W."/>
            <person name="Stajich J.E."/>
            <person name="James T.Y."/>
        </authorList>
    </citation>
    <scope>NUCLEOTIDE SEQUENCE</scope>
    <source>
        <strain evidence="3">AG</strain>
    </source>
</reference>
<dbReference type="GeneID" id="75915753"/>
<dbReference type="FunFam" id="1.10.238.200:FF:000003">
    <property type="entry name" value="DCN1-like protein 3"/>
    <property type="match status" value="1"/>
</dbReference>
<dbReference type="InterPro" id="IPR042460">
    <property type="entry name" value="DCN1-like_PONY"/>
</dbReference>
<evidence type="ECO:0000313" key="3">
    <source>
        <dbReference type="EMBL" id="KAI8578009.1"/>
    </source>
</evidence>
<dbReference type="PANTHER" id="PTHR12281">
    <property type="entry name" value="RP42 RELATED"/>
    <property type="match status" value="1"/>
</dbReference>
<dbReference type="PANTHER" id="PTHR12281:SF12">
    <property type="entry name" value="DEFECTIVE IN CULLIN NEDDYLATION PROTEIN"/>
    <property type="match status" value="1"/>
</dbReference>
<comment type="caution">
    <text evidence="3">The sequence shown here is derived from an EMBL/GenBank/DDBJ whole genome shotgun (WGS) entry which is preliminary data.</text>
</comment>